<feature type="chain" id="PRO_5025683550" evidence="3">
    <location>
        <begin position="38"/>
        <end position="466"/>
    </location>
</feature>
<evidence type="ECO:0000313" key="6">
    <source>
        <dbReference type="EMBL" id="GFH34042.1"/>
    </source>
</evidence>
<keyword evidence="2" id="KW-0472">Membrane</keyword>
<dbReference type="Proteomes" id="UP000484988">
    <property type="component" value="Unassembled WGS sequence"/>
</dbReference>
<dbReference type="NCBIfam" id="NF041528">
    <property type="entry name" value="strep_LAETG"/>
    <property type="match status" value="1"/>
</dbReference>
<dbReference type="EMBL" id="BLLG01000001">
    <property type="protein sequence ID" value="GFH34042.1"/>
    <property type="molecule type" value="Genomic_DNA"/>
</dbReference>
<feature type="domain" description="Thioester" evidence="5">
    <location>
        <begin position="88"/>
        <end position="189"/>
    </location>
</feature>
<evidence type="ECO:0000259" key="4">
    <source>
        <dbReference type="Pfam" id="PF05506"/>
    </source>
</evidence>
<dbReference type="InterPro" id="IPR023849">
    <property type="entry name" value="TQXA_dom"/>
</dbReference>
<evidence type="ECO:0000259" key="5">
    <source>
        <dbReference type="Pfam" id="PF08341"/>
    </source>
</evidence>
<reference evidence="6 7" key="1">
    <citation type="submission" date="2020-02" db="EMBL/GenBank/DDBJ databases">
        <title>Whole Genome Shotgun Sequence of Streptomyces sp. strain CWH03.</title>
        <authorList>
            <person name="Dohra H."/>
            <person name="Kodani S."/>
            <person name="Yamamura H."/>
        </authorList>
    </citation>
    <scope>NUCLEOTIDE SEQUENCE [LARGE SCALE GENOMIC DNA]</scope>
    <source>
        <strain evidence="6 7">CWH03</strain>
    </source>
</reference>
<organism evidence="6 7">
    <name type="scientific">Streptomyces pacificus</name>
    <dbReference type="NCBI Taxonomy" id="2705029"/>
    <lineage>
        <taxon>Bacteria</taxon>
        <taxon>Bacillati</taxon>
        <taxon>Actinomycetota</taxon>
        <taxon>Actinomycetes</taxon>
        <taxon>Kitasatosporales</taxon>
        <taxon>Streptomycetaceae</taxon>
        <taxon>Streptomyces</taxon>
    </lineage>
</organism>
<dbReference type="Pfam" id="PF05506">
    <property type="entry name" value="PLipase_C_C"/>
    <property type="match status" value="1"/>
</dbReference>
<keyword evidence="2" id="KW-1133">Transmembrane helix</keyword>
<dbReference type="AlphaFoldDB" id="A0A6A0AMK3"/>
<accession>A0A6A0AMK3</accession>
<evidence type="ECO:0000256" key="3">
    <source>
        <dbReference type="SAM" id="SignalP"/>
    </source>
</evidence>
<keyword evidence="7" id="KW-1185">Reference proteome</keyword>
<dbReference type="RefSeq" id="WP_173260660.1">
    <property type="nucleotide sequence ID" value="NZ_BLLG01000001.1"/>
</dbReference>
<dbReference type="NCBIfam" id="TIGR03934">
    <property type="entry name" value="TQXA_dom"/>
    <property type="match status" value="1"/>
</dbReference>
<gene>
    <name evidence="6" type="ORF">SCWH03_02480</name>
</gene>
<dbReference type="GO" id="GO:0016042">
    <property type="term" value="P:lipid catabolic process"/>
    <property type="evidence" value="ECO:0007669"/>
    <property type="project" value="InterPro"/>
</dbReference>
<dbReference type="InterPro" id="IPR013552">
    <property type="entry name" value="Thioester_dom"/>
</dbReference>
<protein>
    <submittedName>
        <fullName evidence="6">Cys-Gln thioester bond-forming surface protein</fullName>
    </submittedName>
</protein>
<comment type="caution">
    <text evidence="6">The sequence shown here is derived from an EMBL/GenBank/DDBJ whole genome shotgun (WGS) entry which is preliminary data.</text>
</comment>
<feature type="region of interest" description="Disordered" evidence="1">
    <location>
        <begin position="398"/>
        <end position="419"/>
    </location>
</feature>
<evidence type="ECO:0000256" key="1">
    <source>
        <dbReference type="SAM" id="MobiDB-lite"/>
    </source>
</evidence>
<evidence type="ECO:0000313" key="7">
    <source>
        <dbReference type="Proteomes" id="UP000484988"/>
    </source>
</evidence>
<feature type="transmembrane region" description="Helical" evidence="2">
    <location>
        <begin position="436"/>
        <end position="455"/>
    </location>
</feature>
<dbReference type="GO" id="GO:0004629">
    <property type="term" value="F:phospholipase C activity"/>
    <property type="evidence" value="ECO:0007669"/>
    <property type="project" value="InterPro"/>
</dbReference>
<dbReference type="Pfam" id="PF08341">
    <property type="entry name" value="TED"/>
    <property type="match status" value="1"/>
</dbReference>
<evidence type="ECO:0000256" key="2">
    <source>
        <dbReference type="SAM" id="Phobius"/>
    </source>
</evidence>
<proteinExistence type="predicted"/>
<dbReference type="InterPro" id="IPR008475">
    <property type="entry name" value="PLipase_C_C"/>
</dbReference>
<keyword evidence="3" id="KW-0732">Signal</keyword>
<keyword evidence="2" id="KW-0812">Transmembrane</keyword>
<name>A0A6A0AMK3_9ACTN</name>
<feature type="domain" description="Bacterial phospholipase C C-terminal" evidence="4">
    <location>
        <begin position="321"/>
        <end position="390"/>
    </location>
</feature>
<sequence length="466" mass="47590">MTALSVRRRGAARLAVTAVVSGLFAAGAIASAGSAAAEDIPQHQGGATATLDGLTTFDRAVLHDGGQRHELPAGLFEMTVDGGGRLKTYCVDMHNPTQPQARYLETPWEQTSLGRNSDAGKIQWILQHSYPQVDDLVALAERAGTGPLTERTAAAGTQVAIWRYSDDAGVEALDPAAEQLADWLESKAERIDEPRASLSLEPNAVSGKAGGRLGPITVRTDADSVTVTPPVDSAASGVIVTDQAGSPLTTAVDGSRLYFDVPDGAIDGSAALSLQASTSVPVGRAFSGATKSQTQILAGSSRSTVSATATATWAGKGPIPALTAKKNCAAGGIDITATNRGDEQFTFGLQGVEHAIAPGESRTVTVPVPEDQAYDFTVSGQDGFSKHFKGVLDCKTTGSAGPLPDQPAPQPSAFSAGSTGIDDNLAATGASPATPVIVGTAIALVVVGGAAVLFVHTRKAPSKEDD</sequence>
<feature type="signal peptide" evidence="3">
    <location>
        <begin position="1"/>
        <end position="37"/>
    </location>
</feature>